<name>A0A3N4KWP6_9PEZI</name>
<feature type="region of interest" description="Disordered" evidence="7">
    <location>
        <begin position="103"/>
        <end position="126"/>
    </location>
</feature>
<proteinExistence type="predicted"/>
<dbReference type="GO" id="GO:0008821">
    <property type="term" value="F:crossover junction DNA endonuclease activity"/>
    <property type="evidence" value="ECO:0007669"/>
    <property type="project" value="TreeGrafter"/>
</dbReference>
<evidence type="ECO:0000313" key="10">
    <source>
        <dbReference type="Proteomes" id="UP000277580"/>
    </source>
</evidence>
<feature type="compositionally biased region" description="Acidic residues" evidence="7">
    <location>
        <begin position="363"/>
        <end position="378"/>
    </location>
</feature>
<dbReference type="Gene3D" id="3.40.50.300">
    <property type="entry name" value="P-loop containing nucleotide triphosphate hydrolases"/>
    <property type="match status" value="1"/>
</dbReference>
<dbReference type="PROSITE" id="PS50162">
    <property type="entry name" value="RECA_2"/>
    <property type="match status" value="1"/>
</dbReference>
<dbReference type="GO" id="GO:0007131">
    <property type="term" value="P:reciprocal meiotic recombination"/>
    <property type="evidence" value="ECO:0007669"/>
    <property type="project" value="TreeGrafter"/>
</dbReference>
<dbReference type="EMBL" id="ML119120">
    <property type="protein sequence ID" value="RPB13888.1"/>
    <property type="molecule type" value="Genomic_DNA"/>
</dbReference>
<feature type="domain" description="RecA family profile 1" evidence="8">
    <location>
        <begin position="1"/>
        <end position="157"/>
    </location>
</feature>
<dbReference type="GO" id="GO:0033065">
    <property type="term" value="C:Rad51C-XRCC3 complex"/>
    <property type="evidence" value="ECO:0007669"/>
    <property type="project" value="TreeGrafter"/>
</dbReference>
<dbReference type="GO" id="GO:0033063">
    <property type="term" value="C:Rad51B-Rad51C-Rad51D-XRCC2 complex"/>
    <property type="evidence" value="ECO:0007669"/>
    <property type="project" value="TreeGrafter"/>
</dbReference>
<keyword evidence="2" id="KW-0547">Nucleotide-binding</keyword>
<evidence type="ECO:0000256" key="2">
    <source>
        <dbReference type="ARBA" id="ARBA00022741"/>
    </source>
</evidence>
<evidence type="ECO:0000256" key="1">
    <source>
        <dbReference type="ARBA" id="ARBA00004123"/>
    </source>
</evidence>
<evidence type="ECO:0000256" key="4">
    <source>
        <dbReference type="ARBA" id="ARBA00022840"/>
    </source>
</evidence>
<keyword evidence="3" id="KW-0227">DNA damage</keyword>
<dbReference type="GO" id="GO:0000707">
    <property type="term" value="P:meiotic DNA recombinase assembly"/>
    <property type="evidence" value="ECO:0007669"/>
    <property type="project" value="TreeGrafter"/>
</dbReference>
<comment type="subcellular location">
    <subcellularLocation>
        <location evidence="1">Nucleus</location>
    </subcellularLocation>
</comment>
<dbReference type="PANTHER" id="PTHR46239">
    <property type="entry name" value="DNA REPAIR PROTEIN RAD51 HOMOLOG 3 RAD51C"/>
    <property type="match status" value="1"/>
</dbReference>
<dbReference type="AlphaFoldDB" id="A0A3N4KWP6"/>
<dbReference type="GO" id="GO:0005524">
    <property type="term" value="F:ATP binding"/>
    <property type="evidence" value="ECO:0007669"/>
    <property type="project" value="UniProtKB-KW"/>
</dbReference>
<dbReference type="InterPro" id="IPR052093">
    <property type="entry name" value="HR_Repair_Mediator"/>
</dbReference>
<dbReference type="InterPro" id="IPR020588">
    <property type="entry name" value="RecA_ATP-bd"/>
</dbReference>
<protein>
    <recommendedName>
        <fullName evidence="8">RecA family profile 1 domain-containing protein</fullName>
    </recommendedName>
</protein>
<dbReference type="OrthoDB" id="5957327at2759"/>
<dbReference type="SUPFAM" id="SSF52540">
    <property type="entry name" value="P-loop containing nucleoside triphosphate hydrolases"/>
    <property type="match status" value="1"/>
</dbReference>
<organism evidence="9 10">
    <name type="scientific">Morchella conica CCBAS932</name>
    <dbReference type="NCBI Taxonomy" id="1392247"/>
    <lineage>
        <taxon>Eukaryota</taxon>
        <taxon>Fungi</taxon>
        <taxon>Dikarya</taxon>
        <taxon>Ascomycota</taxon>
        <taxon>Pezizomycotina</taxon>
        <taxon>Pezizomycetes</taxon>
        <taxon>Pezizales</taxon>
        <taxon>Morchellaceae</taxon>
        <taxon>Morchella</taxon>
    </lineage>
</organism>
<sequence>MAMQMAANTLLSGHRVTWIDTSHPLPKPRLLSMIAAQARPDEDPQGYMASLKTWHARSLPHLLALFLHPPPDSTFPPEGTGLVVIDNVGTVFTAAFPPGSEDFNKKLSAGADKRGSGSASPGPKQPPRKFAVMVDLVKALERLAVTRKIAILVINQMTTRVIAGASAILQPAVISPLWSAALYTRLYIHRNSISPPKLANPDSVPIQQIRFVSILKGNGKTYHDFESGIEGKVAIVIVQIHDGGISDVELLGPLTPAPTRPTLKDKRVVFSESPGATPSASPLVKLSEEADPNPDPSQVSAIPPEMPTAQSPPHTSSPLSPPPPSPSYSAAFTPRSQSLVVTGSPEPKRRKTGLELGVVRGSDEEDTDEDWSDEEGGLDDCGAPVKVTAAAADTDGVNGLTTFDVVGQEDGKEGS</sequence>
<keyword evidence="5" id="KW-0234">DNA repair</keyword>
<evidence type="ECO:0000256" key="7">
    <source>
        <dbReference type="SAM" id="MobiDB-lite"/>
    </source>
</evidence>
<accession>A0A3N4KWP6</accession>
<evidence type="ECO:0000256" key="6">
    <source>
        <dbReference type="ARBA" id="ARBA00023242"/>
    </source>
</evidence>
<evidence type="ECO:0000256" key="5">
    <source>
        <dbReference type="ARBA" id="ARBA00023204"/>
    </source>
</evidence>
<gene>
    <name evidence="9" type="ORF">P167DRAFT_534518</name>
</gene>
<dbReference type="InterPro" id="IPR027417">
    <property type="entry name" value="P-loop_NTPase"/>
</dbReference>
<reference evidence="9 10" key="1">
    <citation type="journal article" date="2018" name="Nat. Ecol. Evol.">
        <title>Pezizomycetes genomes reveal the molecular basis of ectomycorrhizal truffle lifestyle.</title>
        <authorList>
            <person name="Murat C."/>
            <person name="Payen T."/>
            <person name="Noel B."/>
            <person name="Kuo A."/>
            <person name="Morin E."/>
            <person name="Chen J."/>
            <person name="Kohler A."/>
            <person name="Krizsan K."/>
            <person name="Balestrini R."/>
            <person name="Da Silva C."/>
            <person name="Montanini B."/>
            <person name="Hainaut M."/>
            <person name="Levati E."/>
            <person name="Barry K.W."/>
            <person name="Belfiori B."/>
            <person name="Cichocki N."/>
            <person name="Clum A."/>
            <person name="Dockter R.B."/>
            <person name="Fauchery L."/>
            <person name="Guy J."/>
            <person name="Iotti M."/>
            <person name="Le Tacon F."/>
            <person name="Lindquist E.A."/>
            <person name="Lipzen A."/>
            <person name="Malagnac F."/>
            <person name="Mello A."/>
            <person name="Molinier V."/>
            <person name="Miyauchi S."/>
            <person name="Poulain J."/>
            <person name="Riccioni C."/>
            <person name="Rubini A."/>
            <person name="Sitrit Y."/>
            <person name="Splivallo R."/>
            <person name="Traeger S."/>
            <person name="Wang M."/>
            <person name="Zifcakova L."/>
            <person name="Wipf D."/>
            <person name="Zambonelli A."/>
            <person name="Paolocci F."/>
            <person name="Nowrousian M."/>
            <person name="Ottonello S."/>
            <person name="Baldrian P."/>
            <person name="Spatafora J.W."/>
            <person name="Henrissat B."/>
            <person name="Nagy L.G."/>
            <person name="Aury J.M."/>
            <person name="Wincker P."/>
            <person name="Grigoriev I.V."/>
            <person name="Bonfante P."/>
            <person name="Martin F.M."/>
        </authorList>
    </citation>
    <scope>NUCLEOTIDE SEQUENCE [LARGE SCALE GENOMIC DNA]</scope>
    <source>
        <strain evidence="9 10">CCBAS932</strain>
    </source>
</reference>
<dbReference type="GO" id="GO:0000400">
    <property type="term" value="F:four-way junction DNA binding"/>
    <property type="evidence" value="ECO:0007669"/>
    <property type="project" value="TreeGrafter"/>
</dbReference>
<dbReference type="GO" id="GO:0005657">
    <property type="term" value="C:replication fork"/>
    <property type="evidence" value="ECO:0007669"/>
    <property type="project" value="TreeGrafter"/>
</dbReference>
<dbReference type="PANTHER" id="PTHR46239:SF1">
    <property type="entry name" value="DNA REPAIR PROTEIN RAD51 HOMOLOG 3"/>
    <property type="match status" value="1"/>
</dbReference>
<evidence type="ECO:0000256" key="3">
    <source>
        <dbReference type="ARBA" id="ARBA00022763"/>
    </source>
</evidence>
<dbReference type="InParanoid" id="A0A3N4KWP6"/>
<evidence type="ECO:0000259" key="8">
    <source>
        <dbReference type="PROSITE" id="PS50162"/>
    </source>
</evidence>
<keyword evidence="10" id="KW-1185">Reference proteome</keyword>
<dbReference type="Proteomes" id="UP000277580">
    <property type="component" value="Unassembled WGS sequence"/>
</dbReference>
<feature type="region of interest" description="Disordered" evidence="7">
    <location>
        <begin position="271"/>
        <end position="382"/>
    </location>
</feature>
<dbReference type="GO" id="GO:0140664">
    <property type="term" value="F:ATP-dependent DNA damage sensor activity"/>
    <property type="evidence" value="ECO:0007669"/>
    <property type="project" value="InterPro"/>
</dbReference>
<keyword evidence="6" id="KW-0539">Nucleus</keyword>
<dbReference type="STRING" id="1392247.A0A3N4KWP6"/>
<keyword evidence="4" id="KW-0067">ATP-binding</keyword>
<evidence type="ECO:0000313" key="9">
    <source>
        <dbReference type="EMBL" id="RPB13888.1"/>
    </source>
</evidence>